<dbReference type="Pfam" id="PF09826">
    <property type="entry name" value="Beta_propel"/>
    <property type="match status" value="1"/>
</dbReference>
<gene>
    <name evidence="2" type="ORF">Air01nite_24000</name>
</gene>
<dbReference type="PIRSF" id="PIRSF006425">
    <property type="entry name" value="UCP006425_WD40"/>
    <property type="match status" value="1"/>
</dbReference>
<evidence type="ECO:0000313" key="3">
    <source>
        <dbReference type="Proteomes" id="UP000624325"/>
    </source>
</evidence>
<proteinExistence type="predicted"/>
<name>A0ABQ4C1Z1_9ACTN</name>
<reference evidence="2 3" key="1">
    <citation type="submission" date="2021-01" db="EMBL/GenBank/DDBJ databases">
        <title>Whole genome shotgun sequence of Asanoa iriomotensis NBRC 100142.</title>
        <authorList>
            <person name="Komaki H."/>
            <person name="Tamura T."/>
        </authorList>
    </citation>
    <scope>NUCLEOTIDE SEQUENCE [LARGE SCALE GENOMIC DNA]</scope>
    <source>
        <strain evidence="2 3">NBRC 100142</strain>
    </source>
</reference>
<accession>A0ABQ4C1Z1</accession>
<feature type="signal peptide" evidence="1">
    <location>
        <begin position="1"/>
        <end position="23"/>
    </location>
</feature>
<dbReference type="Proteomes" id="UP000624325">
    <property type="component" value="Unassembled WGS sequence"/>
</dbReference>
<sequence>MTKARGGALAVVALLLLSGCTAASPAPTASGSSPSAPALPAPAFRLVAFDSCADVLAGLKAAAKESVTPWGFEGGFAVRTTGGAVPQAFADGVAKAPGGADQGDYSGTNVHEAGADEPDLVKTDGRRIVSVVGGVLRVVDPASRRVTGSVKLDGDTSYFGNPSLLLSGDRAMVLMTGSATVEQNARLSLVAPVDTTLRLVTVDLSGTRPAVVGSYTIDGSLVDARQVGATARIVVRSRPRIEFPFRADGTDAQRLRDNRRTIDRSTIDDWLPRWSATNGGASESGRVDCGAVRKPDAFSGTSLLTVLSFDVGGAYDAGDPVTIVADGDLVYGNETSLYVANDQRWRGWRVAAKPAPTEPDTIIYRFDITGTGEPRYVASGSVPGALLNQYSMSEFDGHLRVAVTNDSNVSAVYVLRAGDLARVGMVGGLGKGERIYSVRFAGAVGYVVTFRQTDPLYTLDLSNPSSPAVRGELKINGYSAYLHPLDDGRLIGVGQDADDRGRVLGTQVSLFDVSDLSNPRRVAQHHIRNGYSEAENDPHAFLYWAPTGLLVVPVSTPTSQEMLALRVSGSGLAEVGQVRHPTVGFDWTIRRSLMVSGTLWTVSDSGMRATDPQSLREENWVPFS</sequence>
<dbReference type="InterPro" id="IPR014441">
    <property type="entry name" value="UCP006425_b-propeller"/>
</dbReference>
<evidence type="ECO:0000313" key="2">
    <source>
        <dbReference type="EMBL" id="GIF56305.1"/>
    </source>
</evidence>
<dbReference type="EMBL" id="BONC01000013">
    <property type="protein sequence ID" value="GIF56305.1"/>
    <property type="molecule type" value="Genomic_DNA"/>
</dbReference>
<dbReference type="RefSeq" id="WP_203702086.1">
    <property type="nucleotide sequence ID" value="NZ_BAAALU010000003.1"/>
</dbReference>
<evidence type="ECO:0008006" key="4">
    <source>
        <dbReference type="Google" id="ProtNLM"/>
    </source>
</evidence>
<dbReference type="InterPro" id="IPR019198">
    <property type="entry name" value="Beta_propeller_containing"/>
</dbReference>
<protein>
    <recommendedName>
        <fullName evidence="4">Beta propeller domain-containing protein</fullName>
    </recommendedName>
</protein>
<keyword evidence="3" id="KW-1185">Reference proteome</keyword>
<dbReference type="PROSITE" id="PS51257">
    <property type="entry name" value="PROKAR_LIPOPROTEIN"/>
    <property type="match status" value="1"/>
</dbReference>
<keyword evidence="1" id="KW-0732">Signal</keyword>
<organism evidence="2 3">
    <name type="scientific">Asanoa iriomotensis</name>
    <dbReference type="NCBI Taxonomy" id="234613"/>
    <lineage>
        <taxon>Bacteria</taxon>
        <taxon>Bacillati</taxon>
        <taxon>Actinomycetota</taxon>
        <taxon>Actinomycetes</taxon>
        <taxon>Micromonosporales</taxon>
        <taxon>Micromonosporaceae</taxon>
        <taxon>Asanoa</taxon>
    </lineage>
</organism>
<feature type="chain" id="PRO_5047325613" description="Beta propeller domain-containing protein" evidence="1">
    <location>
        <begin position="24"/>
        <end position="624"/>
    </location>
</feature>
<comment type="caution">
    <text evidence="2">The sequence shown here is derived from an EMBL/GenBank/DDBJ whole genome shotgun (WGS) entry which is preliminary data.</text>
</comment>
<evidence type="ECO:0000256" key="1">
    <source>
        <dbReference type="SAM" id="SignalP"/>
    </source>
</evidence>